<evidence type="ECO:0000313" key="2">
    <source>
        <dbReference type="Proteomes" id="UP000752012"/>
    </source>
</evidence>
<dbReference type="InterPro" id="IPR036388">
    <property type="entry name" value="WH-like_DNA-bd_sf"/>
</dbReference>
<dbReference type="Gene3D" id="1.10.10.10">
    <property type="entry name" value="Winged helix-like DNA-binding domain superfamily/Winged helix DNA-binding domain"/>
    <property type="match status" value="1"/>
</dbReference>
<evidence type="ECO:0000313" key="1">
    <source>
        <dbReference type="EMBL" id="NJP39000.1"/>
    </source>
</evidence>
<sequence>MMLQEPTNRLSDRERKMRLVIYSYFKGRNNHATVGDLQQRMNLTRKEVEACITSLLEKELILKARPDCYIVKEHFDNYVEVINYGQLGMKSDNDYIPPHKE</sequence>
<dbReference type="Proteomes" id="UP000752012">
    <property type="component" value="Unassembled WGS sequence"/>
</dbReference>
<proteinExistence type="predicted"/>
<organism evidence="1 2">
    <name type="scientific">Alkalicoccus luteus</name>
    <dbReference type="NCBI Taxonomy" id="1237094"/>
    <lineage>
        <taxon>Bacteria</taxon>
        <taxon>Bacillati</taxon>
        <taxon>Bacillota</taxon>
        <taxon>Bacilli</taxon>
        <taxon>Bacillales</taxon>
        <taxon>Bacillaceae</taxon>
        <taxon>Alkalicoccus</taxon>
    </lineage>
</organism>
<name>A0A969PT32_9BACI</name>
<dbReference type="RefSeq" id="WP_168009010.1">
    <property type="nucleotide sequence ID" value="NZ_JAATHJ010000035.1"/>
</dbReference>
<comment type="caution">
    <text evidence="1">The sequence shown here is derived from an EMBL/GenBank/DDBJ whole genome shotgun (WGS) entry which is preliminary data.</text>
</comment>
<dbReference type="AlphaFoldDB" id="A0A969PT32"/>
<keyword evidence="2" id="KW-1185">Reference proteome</keyword>
<protein>
    <submittedName>
        <fullName evidence="1">Uncharacterized protein</fullName>
    </submittedName>
</protein>
<gene>
    <name evidence="1" type="ORF">HCN83_15635</name>
</gene>
<reference evidence="1 2" key="1">
    <citation type="submission" date="2020-03" db="EMBL/GenBank/DDBJ databases">
        <title>Assessment of the enzymatic potential of alkaline-tolerant lipase obtained from Bacillus luteus H11 (technogenic soil) for the bioremediation of saline soils contaminated with petroleum substances.</title>
        <authorList>
            <person name="Kalwasinska A."/>
        </authorList>
    </citation>
    <scope>NUCLEOTIDE SEQUENCE [LARGE SCALE GENOMIC DNA]</scope>
    <source>
        <strain evidence="1 2">H11</strain>
    </source>
</reference>
<accession>A0A969PT32</accession>
<dbReference type="EMBL" id="JAATHJ010000035">
    <property type="protein sequence ID" value="NJP39000.1"/>
    <property type="molecule type" value="Genomic_DNA"/>
</dbReference>